<dbReference type="RefSeq" id="WP_283432326.1">
    <property type="nucleotide sequence ID" value="NZ_FXUG01000004.1"/>
</dbReference>
<proteinExistence type="predicted"/>
<evidence type="ECO:0000256" key="3">
    <source>
        <dbReference type="SAM" id="Phobius"/>
    </source>
</evidence>
<keyword evidence="3" id="KW-0812">Transmembrane</keyword>
<sequence length="753" mass="82516">MKQRFAFGKMIFRWYVCAYWVIACFGLAALPGEAEAAGGGRQFAHSDSDKRYLHYIDLYDANNRKITADSTTPYSPVKTCGRCHDYETISHGWHFNAFRSHALGLPQSEPNDDAAADSEAASPVHDGRQGEPWIWTDERTGTQLPLSYRDWPDLFHPSEIGIDPFAMTRHFGARTPGGSTGMEDARSLAFPDVDLNDAEQADAKAGESASRLQSSRWQLTGDLDVDCMVCHAVSGAYDFELRRDTIEDENFAWAPTAALRLGDLDGSVARIKEGSDPEDERVQAKLPKVSYNPSRFNADGKVFMDLVRKVENNACYQCHSQRTVSINQPDLASQPESGDDPESMETPSETMTMDSRWIHDQDVHIRAGMQCTDCHRNGIDHQIVRGFEGETRSSWPAMTTLSCAGCHLGTDFYLDEDAAEASVALKEIANRSGRLGSPLPRHEGLPPIHFEKLACTACHSGPIPSATAGGIMTSLSHGLGSSGHRSGEELPSIRGPLFVPLSDVSMSDEAESATDDDQASGHEQPRSRTAVARGMWPAFWGKMQEGEVVPLPPEEVYTATRRALRVRRGFMAEITKPTLEDEKKKTLFDEKVYAGLTAIEKEFDVAQAVYVSTGKVFAKSDTEDQLKEITVSNSDKIDMVRWPMAHNVRPAGWSLGATGCLECHSDDGVIFASTVTPVGPAPVVAGPVTMASLQGIDDLDRQVWSELFAGRSTFKILTTVSLLALAIMILVGIATKTFSLVTRSAPTNNDRSR</sequence>
<dbReference type="InterPro" id="IPR051829">
    <property type="entry name" value="Multiheme_Cytochr_ET"/>
</dbReference>
<accession>A0ABY1Q0C0</accession>
<keyword evidence="3" id="KW-1133">Transmembrane helix</keyword>
<dbReference type="InterPro" id="IPR036280">
    <property type="entry name" value="Multihaem_cyt_sf"/>
</dbReference>
<evidence type="ECO:0000313" key="5">
    <source>
        <dbReference type="Proteomes" id="UP001158067"/>
    </source>
</evidence>
<comment type="caution">
    <text evidence="4">The sequence shown here is derived from an EMBL/GenBank/DDBJ whole genome shotgun (WGS) entry which is preliminary data.</text>
</comment>
<evidence type="ECO:0000256" key="1">
    <source>
        <dbReference type="ARBA" id="ARBA00022729"/>
    </source>
</evidence>
<evidence type="ECO:0000313" key="4">
    <source>
        <dbReference type="EMBL" id="SMP53637.1"/>
    </source>
</evidence>
<keyword evidence="3" id="KW-0472">Membrane</keyword>
<feature type="region of interest" description="Disordered" evidence="2">
    <location>
        <begin position="106"/>
        <end position="132"/>
    </location>
</feature>
<protein>
    <recommendedName>
        <fullName evidence="6">Cytochrome c-552/4 domain-containing protein</fullName>
    </recommendedName>
</protein>
<gene>
    <name evidence="4" type="ORF">SAMN06265222_104137</name>
</gene>
<feature type="region of interest" description="Disordered" evidence="2">
    <location>
        <begin position="505"/>
        <end position="528"/>
    </location>
</feature>
<feature type="region of interest" description="Disordered" evidence="2">
    <location>
        <begin position="326"/>
        <end position="349"/>
    </location>
</feature>
<name>A0ABY1Q0C0_9BACT</name>
<organism evidence="4 5">
    <name type="scientific">Neorhodopirellula lusitana</name>
    <dbReference type="NCBI Taxonomy" id="445327"/>
    <lineage>
        <taxon>Bacteria</taxon>
        <taxon>Pseudomonadati</taxon>
        <taxon>Planctomycetota</taxon>
        <taxon>Planctomycetia</taxon>
        <taxon>Pirellulales</taxon>
        <taxon>Pirellulaceae</taxon>
        <taxon>Neorhodopirellula</taxon>
    </lineage>
</organism>
<evidence type="ECO:0000256" key="2">
    <source>
        <dbReference type="SAM" id="MobiDB-lite"/>
    </source>
</evidence>
<keyword evidence="1" id="KW-0732">Signal</keyword>
<feature type="compositionally biased region" description="Acidic residues" evidence="2">
    <location>
        <begin position="506"/>
        <end position="518"/>
    </location>
</feature>
<reference evidence="4 5" key="1">
    <citation type="submission" date="2017-05" db="EMBL/GenBank/DDBJ databases">
        <authorList>
            <person name="Varghese N."/>
            <person name="Submissions S."/>
        </authorList>
    </citation>
    <scope>NUCLEOTIDE SEQUENCE [LARGE SCALE GENOMIC DNA]</scope>
    <source>
        <strain evidence="4 5">DSM 25457</strain>
    </source>
</reference>
<dbReference type="PANTHER" id="PTHR35038">
    <property type="entry name" value="DISSIMILATORY SULFITE REDUCTASE SIRA"/>
    <property type="match status" value="1"/>
</dbReference>
<keyword evidence="5" id="KW-1185">Reference proteome</keyword>
<evidence type="ECO:0008006" key="6">
    <source>
        <dbReference type="Google" id="ProtNLM"/>
    </source>
</evidence>
<dbReference type="SUPFAM" id="SSF48695">
    <property type="entry name" value="Multiheme cytochromes"/>
    <property type="match status" value="1"/>
</dbReference>
<feature type="transmembrane region" description="Helical" evidence="3">
    <location>
        <begin position="716"/>
        <end position="734"/>
    </location>
</feature>
<dbReference type="Gene3D" id="1.10.780.10">
    <property type="entry name" value="Hydroxylamine Oxidoreductase, Chain A, domain 1"/>
    <property type="match status" value="1"/>
</dbReference>
<feature type="compositionally biased region" description="Polar residues" evidence="2">
    <location>
        <begin position="326"/>
        <end position="336"/>
    </location>
</feature>
<dbReference type="PROSITE" id="PS51257">
    <property type="entry name" value="PROKAR_LIPOPROTEIN"/>
    <property type="match status" value="1"/>
</dbReference>
<dbReference type="Proteomes" id="UP001158067">
    <property type="component" value="Unassembled WGS sequence"/>
</dbReference>
<dbReference type="EMBL" id="FXUG01000004">
    <property type="protein sequence ID" value="SMP53637.1"/>
    <property type="molecule type" value="Genomic_DNA"/>
</dbReference>